<evidence type="ECO:0000256" key="1">
    <source>
        <dbReference type="ARBA" id="ARBA00022603"/>
    </source>
</evidence>
<dbReference type="InterPro" id="IPR001077">
    <property type="entry name" value="COMT_C"/>
</dbReference>
<dbReference type="RefSeq" id="WP_126602792.1">
    <property type="nucleotide sequence ID" value="NZ_BIFQ01000002.1"/>
</dbReference>
<evidence type="ECO:0000256" key="2">
    <source>
        <dbReference type="ARBA" id="ARBA00022679"/>
    </source>
</evidence>
<accession>A0A401ZT15</accession>
<evidence type="ECO:0000259" key="5">
    <source>
        <dbReference type="Pfam" id="PF08100"/>
    </source>
</evidence>
<dbReference type="Gene3D" id="1.10.10.10">
    <property type="entry name" value="Winged helix-like DNA-binding domain superfamily/Winged helix DNA-binding domain"/>
    <property type="match status" value="1"/>
</dbReference>
<evidence type="ECO:0000259" key="4">
    <source>
        <dbReference type="Pfam" id="PF00891"/>
    </source>
</evidence>
<organism evidence="6 7">
    <name type="scientific">Dictyobacter aurantiacus</name>
    <dbReference type="NCBI Taxonomy" id="1936993"/>
    <lineage>
        <taxon>Bacteria</taxon>
        <taxon>Bacillati</taxon>
        <taxon>Chloroflexota</taxon>
        <taxon>Ktedonobacteria</taxon>
        <taxon>Ktedonobacterales</taxon>
        <taxon>Dictyobacteraceae</taxon>
        <taxon>Dictyobacter</taxon>
    </lineage>
</organism>
<reference evidence="7" key="1">
    <citation type="submission" date="2018-12" db="EMBL/GenBank/DDBJ databases">
        <title>Tengunoibacter tsumagoiensis gen. nov., sp. nov., Dictyobacter kobayashii sp. nov., D. alpinus sp. nov., and D. joshuensis sp. nov. and description of Dictyobacteraceae fam. nov. within the order Ktedonobacterales isolated from Tengu-no-mugimeshi.</title>
        <authorList>
            <person name="Wang C.M."/>
            <person name="Zheng Y."/>
            <person name="Sakai Y."/>
            <person name="Toyoda A."/>
            <person name="Minakuchi Y."/>
            <person name="Abe K."/>
            <person name="Yokota A."/>
            <person name="Yabe S."/>
        </authorList>
    </citation>
    <scope>NUCLEOTIDE SEQUENCE [LARGE SCALE GENOMIC DNA]</scope>
    <source>
        <strain evidence="7">S-27</strain>
    </source>
</reference>
<dbReference type="InterPro" id="IPR016461">
    <property type="entry name" value="COMT-like"/>
</dbReference>
<dbReference type="InterPro" id="IPR029063">
    <property type="entry name" value="SAM-dependent_MTases_sf"/>
</dbReference>
<protein>
    <submittedName>
        <fullName evidence="6">O-methyltransferase</fullName>
    </submittedName>
</protein>
<keyword evidence="7" id="KW-1185">Reference proteome</keyword>
<dbReference type="PROSITE" id="PS51683">
    <property type="entry name" value="SAM_OMT_II"/>
    <property type="match status" value="1"/>
</dbReference>
<evidence type="ECO:0000313" key="6">
    <source>
        <dbReference type="EMBL" id="GCE09924.1"/>
    </source>
</evidence>
<dbReference type="Pfam" id="PF08100">
    <property type="entry name" value="Dimerisation"/>
    <property type="match status" value="1"/>
</dbReference>
<evidence type="ECO:0000256" key="3">
    <source>
        <dbReference type="ARBA" id="ARBA00022691"/>
    </source>
</evidence>
<keyword evidence="1 6" id="KW-0489">Methyltransferase</keyword>
<dbReference type="OrthoDB" id="5420534at2"/>
<dbReference type="GO" id="GO:0008171">
    <property type="term" value="F:O-methyltransferase activity"/>
    <property type="evidence" value="ECO:0007669"/>
    <property type="project" value="InterPro"/>
</dbReference>
<dbReference type="GO" id="GO:0032259">
    <property type="term" value="P:methylation"/>
    <property type="evidence" value="ECO:0007669"/>
    <property type="project" value="UniProtKB-KW"/>
</dbReference>
<dbReference type="PANTHER" id="PTHR43712">
    <property type="entry name" value="PUTATIVE (AFU_ORTHOLOGUE AFUA_4G14580)-RELATED"/>
    <property type="match status" value="1"/>
</dbReference>
<dbReference type="InterPro" id="IPR012967">
    <property type="entry name" value="COMT_dimerisation"/>
</dbReference>
<dbReference type="GO" id="GO:0046983">
    <property type="term" value="F:protein dimerization activity"/>
    <property type="evidence" value="ECO:0007669"/>
    <property type="project" value="InterPro"/>
</dbReference>
<dbReference type="PANTHER" id="PTHR43712:SF2">
    <property type="entry name" value="O-METHYLTRANSFERASE CICE"/>
    <property type="match status" value="1"/>
</dbReference>
<evidence type="ECO:0000313" key="7">
    <source>
        <dbReference type="Proteomes" id="UP000287224"/>
    </source>
</evidence>
<proteinExistence type="predicted"/>
<dbReference type="SUPFAM" id="SSF46785">
    <property type="entry name" value="Winged helix' DNA-binding domain"/>
    <property type="match status" value="1"/>
</dbReference>
<comment type="caution">
    <text evidence="6">The sequence shown here is derived from an EMBL/GenBank/DDBJ whole genome shotgun (WGS) entry which is preliminary data.</text>
</comment>
<dbReference type="InterPro" id="IPR036390">
    <property type="entry name" value="WH_DNA-bd_sf"/>
</dbReference>
<name>A0A401ZT15_9CHLR</name>
<dbReference type="Proteomes" id="UP000287224">
    <property type="component" value="Unassembled WGS sequence"/>
</dbReference>
<dbReference type="SUPFAM" id="SSF53335">
    <property type="entry name" value="S-adenosyl-L-methionine-dependent methyltransferases"/>
    <property type="match status" value="1"/>
</dbReference>
<keyword evidence="2 6" id="KW-0808">Transferase</keyword>
<dbReference type="Gene3D" id="3.40.50.150">
    <property type="entry name" value="Vaccinia Virus protein VP39"/>
    <property type="match status" value="1"/>
</dbReference>
<dbReference type="CDD" id="cd02440">
    <property type="entry name" value="AdoMet_MTases"/>
    <property type="match status" value="1"/>
</dbReference>
<sequence>MTSSRPNSNEQKLLPQAILDMNYAFARTAMLVASVRLHLFTHLAEKALSPAELASRTQTRRESMERLLRGLEALGLVKGDGDTYHLTPIADAFLVEGKDSYLGGDTLAMVDYVPAWFELDQTMRSSVPYRDLGYARTAEAFFAPRVVDLFPLVFPIARRTASELPLARSSDANLSILDVGAGSAPWSAGFAFQYPSAQITALDFPEVIKQGRKHIAEQGLADRYTWIARDMEEFAYPSHSYDLILCGHVCRFISDERSKALIAKLVESLRPGGTLLIADVFYAPDHASPPPAITLDLSMLVNTQQGRIRTVAEVTSWLADAGLQDARSFHVAGPFPVVVARKGENL</sequence>
<dbReference type="PIRSF" id="PIRSF005739">
    <property type="entry name" value="O-mtase"/>
    <property type="match status" value="1"/>
</dbReference>
<gene>
    <name evidence="6" type="ORF">KDAU_72530</name>
</gene>
<feature type="domain" description="O-methyltransferase C-terminal" evidence="4">
    <location>
        <begin position="175"/>
        <end position="323"/>
    </location>
</feature>
<feature type="domain" description="O-methyltransferase dimerisation" evidence="5">
    <location>
        <begin position="24"/>
        <end position="95"/>
    </location>
</feature>
<dbReference type="EMBL" id="BIFQ01000002">
    <property type="protein sequence ID" value="GCE09924.1"/>
    <property type="molecule type" value="Genomic_DNA"/>
</dbReference>
<dbReference type="AlphaFoldDB" id="A0A401ZT15"/>
<dbReference type="InterPro" id="IPR036388">
    <property type="entry name" value="WH-like_DNA-bd_sf"/>
</dbReference>
<dbReference type="Pfam" id="PF00891">
    <property type="entry name" value="Methyltransf_2"/>
    <property type="match status" value="1"/>
</dbReference>
<keyword evidence="3" id="KW-0949">S-adenosyl-L-methionine</keyword>